<dbReference type="GO" id="GO:0005275">
    <property type="term" value="F:amine transmembrane transporter activity"/>
    <property type="evidence" value="ECO:0007669"/>
    <property type="project" value="TreeGrafter"/>
</dbReference>
<evidence type="ECO:0000256" key="2">
    <source>
        <dbReference type="ARBA" id="ARBA00022448"/>
    </source>
</evidence>
<dbReference type="SUPFAM" id="SSF53850">
    <property type="entry name" value="Periplasmic binding protein-like II"/>
    <property type="match status" value="1"/>
</dbReference>
<keyword evidence="2" id="KW-0813">Transport</keyword>
<dbReference type="PROSITE" id="PS51257">
    <property type="entry name" value="PROKAR_LIPOPROTEIN"/>
    <property type="match status" value="1"/>
</dbReference>
<evidence type="ECO:0000256" key="1">
    <source>
        <dbReference type="ARBA" id="ARBA00004236"/>
    </source>
</evidence>
<name>D7EA48_METEZ</name>
<dbReference type="EMBL" id="CP002069">
    <property type="protein sequence ID" value="ADI74719.1"/>
    <property type="molecule type" value="Genomic_DNA"/>
</dbReference>
<dbReference type="GO" id="GO:0043190">
    <property type="term" value="C:ATP-binding cassette (ABC) transporter complex"/>
    <property type="evidence" value="ECO:0007669"/>
    <property type="project" value="InterPro"/>
</dbReference>
<evidence type="ECO:0000313" key="7">
    <source>
        <dbReference type="Proteomes" id="UP000000391"/>
    </source>
</evidence>
<dbReference type="AlphaFoldDB" id="D7EA48"/>
<comment type="subcellular location">
    <subcellularLocation>
        <location evidence="1">Cell membrane</location>
    </subcellularLocation>
</comment>
<dbReference type="KEGG" id="mev:Metev_1888"/>
<keyword evidence="7" id="KW-1185">Reference proteome</keyword>
<dbReference type="Gene3D" id="3.40.190.10">
    <property type="entry name" value="Periplasmic binding protein-like II"/>
    <property type="match status" value="1"/>
</dbReference>
<dbReference type="Proteomes" id="UP000000391">
    <property type="component" value="Chromosome"/>
</dbReference>
<dbReference type="PANTHER" id="PTHR47737">
    <property type="entry name" value="GLYCINE BETAINE/PROLINE BETAINE TRANSPORT SYSTEM PERMEASE PROTEIN PROW"/>
    <property type="match status" value="1"/>
</dbReference>
<protein>
    <submittedName>
        <fullName evidence="6">Substrate-binding region of ABC-type glycine betaine transport system</fullName>
    </submittedName>
</protein>
<accession>D7EA48</accession>
<dbReference type="PANTHER" id="PTHR47737:SF1">
    <property type="entry name" value="GLYCINE BETAINE_PROLINE BETAINE TRANSPORT SYSTEM PERMEASE PROTEIN PROW"/>
    <property type="match status" value="1"/>
</dbReference>
<gene>
    <name evidence="6" type="ordered locus">Metev_1888</name>
</gene>
<dbReference type="OrthoDB" id="59515at2157"/>
<dbReference type="HOGENOM" id="CLU_008673_1_0_2"/>
<sequence length="306" mass="34308" precursor="true">MKTNKNKLSVFIICLLLIFSLASSGCMQQNSEQTPNNKEPTSDKSKTIKLGSTTWDDGRATSNMFKHILESEGYNVELVYGDLGGVYQGLSDKDLDFYVSAWLPGTQGNYWNRYSEDLIIVNNLSSGARTGLVVPSYVPVDTINGLKENRDKFDGQIQGIEPGAGIMKQTENAISEYNLDYKLQSSSTVAMSTELGDAIKDEEWIVVTLWNPHWSFSRMKQEYGVDLKYLEDPKSVYGESDDITMIAREGFKEDYPKIYKLASDSSMGISEIESMMLDIENGMSPADAAQKWIDNNPEKVNKWLGK</sequence>
<dbReference type="GO" id="GO:0015871">
    <property type="term" value="P:choline transport"/>
    <property type="evidence" value="ECO:0007669"/>
    <property type="project" value="TreeGrafter"/>
</dbReference>
<dbReference type="GO" id="GO:0015226">
    <property type="term" value="F:carnitine transmembrane transporter activity"/>
    <property type="evidence" value="ECO:0007669"/>
    <property type="project" value="TreeGrafter"/>
</dbReference>
<proteinExistence type="predicted"/>
<feature type="domain" description="ABC-type glycine betaine transport system substrate-binding" evidence="5">
    <location>
        <begin position="46"/>
        <end position="294"/>
    </location>
</feature>
<dbReference type="CDD" id="cd13639">
    <property type="entry name" value="PBP2_OpuAC_like"/>
    <property type="match status" value="1"/>
</dbReference>
<dbReference type="STRING" id="644295.Metev_1888"/>
<keyword evidence="4" id="KW-0472">Membrane</keyword>
<evidence type="ECO:0000256" key="3">
    <source>
        <dbReference type="ARBA" id="ARBA00022475"/>
    </source>
</evidence>
<dbReference type="RefSeq" id="WP_013195284.1">
    <property type="nucleotide sequence ID" value="NC_014253.1"/>
</dbReference>
<keyword evidence="3" id="KW-1003">Cell membrane</keyword>
<evidence type="ECO:0000259" key="5">
    <source>
        <dbReference type="Pfam" id="PF04069"/>
    </source>
</evidence>
<organism evidence="6 7">
    <name type="scientific">Methanohalobium evestigatum (strain ATCC BAA-1072 / DSM 3721 / NBRC 107634 / OCM 161 / Z-7303)</name>
    <dbReference type="NCBI Taxonomy" id="644295"/>
    <lineage>
        <taxon>Archaea</taxon>
        <taxon>Methanobacteriati</taxon>
        <taxon>Methanobacteriota</taxon>
        <taxon>Stenosarchaea group</taxon>
        <taxon>Methanomicrobia</taxon>
        <taxon>Methanosarcinales</taxon>
        <taxon>Methanosarcinaceae</taxon>
        <taxon>Methanohalobium</taxon>
    </lineage>
</organism>
<dbReference type="GO" id="GO:0031460">
    <property type="term" value="P:glycine betaine transport"/>
    <property type="evidence" value="ECO:0007669"/>
    <property type="project" value="TreeGrafter"/>
</dbReference>
<reference evidence="6 7" key="1">
    <citation type="submission" date="2010-06" db="EMBL/GenBank/DDBJ databases">
        <title>Complete sequence chromosome of Methanohalobium evestigatum Z-7303.</title>
        <authorList>
            <consortium name="US DOE Joint Genome Institute"/>
            <person name="Lucas S."/>
            <person name="Copeland A."/>
            <person name="Lapidus A."/>
            <person name="Cheng J.-F."/>
            <person name="Bruce D."/>
            <person name="Goodwin L."/>
            <person name="Pitluck S."/>
            <person name="Saunders E."/>
            <person name="Detter J.C."/>
            <person name="Han C."/>
            <person name="Tapia R."/>
            <person name="Land M."/>
            <person name="Hauser L."/>
            <person name="Kyrpides N."/>
            <person name="Mikhailova N."/>
            <person name="Sieprawska-Lupa M."/>
            <person name="Whitman W.B."/>
            <person name="Anderson I."/>
            <person name="Woyke T."/>
        </authorList>
    </citation>
    <scope>NUCLEOTIDE SEQUENCE [LARGE SCALE GENOMIC DNA]</scope>
    <source>
        <strain evidence="7">ATCC BAA-1072 / DSM 3721 / NBRC 107634 / OCM 161 / Z-7303</strain>
    </source>
</reference>
<evidence type="ECO:0000313" key="6">
    <source>
        <dbReference type="EMBL" id="ADI74719.1"/>
    </source>
</evidence>
<dbReference type="InterPro" id="IPR007210">
    <property type="entry name" value="ABC_Gly_betaine_transp_sub-bd"/>
</dbReference>
<dbReference type="Pfam" id="PF04069">
    <property type="entry name" value="OpuAC"/>
    <property type="match status" value="1"/>
</dbReference>
<dbReference type="Gene3D" id="3.40.190.100">
    <property type="entry name" value="Glycine betaine-binding periplasmic protein, domain 2"/>
    <property type="match status" value="1"/>
</dbReference>
<evidence type="ECO:0000256" key="4">
    <source>
        <dbReference type="ARBA" id="ARBA00023136"/>
    </source>
</evidence>
<dbReference type="GeneID" id="9347546"/>